<proteinExistence type="predicted"/>
<dbReference type="Proteomes" id="UP000591131">
    <property type="component" value="Unassembled WGS sequence"/>
</dbReference>
<evidence type="ECO:0000259" key="1">
    <source>
        <dbReference type="Pfam" id="PF17921"/>
    </source>
</evidence>
<sequence length="141" mass="16466">KALKKNYQEPTLEEAWLSLLLWKQSSSNEISMIKEVLSDNAEAVSEVKANTIRKWKQSYEVDKVTNLLHRRVRQDISGKVRRQIVIPNNDELVALLMKKYHEDRAHGGISSTWQATVKVVWWKGIRKNVRDYVMSCQICQL</sequence>
<dbReference type="EMBL" id="JAAPAO010003076">
    <property type="protein sequence ID" value="KAF4646822.1"/>
    <property type="molecule type" value="Genomic_DNA"/>
</dbReference>
<dbReference type="Gene3D" id="1.10.340.70">
    <property type="match status" value="1"/>
</dbReference>
<keyword evidence="3" id="KW-1185">Reference proteome</keyword>
<reference evidence="2 3" key="1">
    <citation type="submission" date="2020-04" db="EMBL/GenBank/DDBJ databases">
        <title>Perkinsus chesapeaki whole genome sequence.</title>
        <authorList>
            <person name="Bogema D.R."/>
        </authorList>
    </citation>
    <scope>NUCLEOTIDE SEQUENCE [LARGE SCALE GENOMIC DNA]</scope>
    <source>
        <strain evidence="2">ATCC PRA-425</strain>
    </source>
</reference>
<dbReference type="AlphaFoldDB" id="A0A7J6KIY6"/>
<feature type="domain" description="Integrase zinc-binding" evidence="1">
    <location>
        <begin position="89"/>
        <end position="140"/>
    </location>
</feature>
<dbReference type="InterPro" id="IPR041588">
    <property type="entry name" value="Integrase_H2C2"/>
</dbReference>
<dbReference type="OrthoDB" id="1435974at2759"/>
<evidence type="ECO:0000313" key="3">
    <source>
        <dbReference type="Proteomes" id="UP000591131"/>
    </source>
</evidence>
<protein>
    <recommendedName>
        <fullName evidence="1">Integrase zinc-binding domain-containing protein</fullName>
    </recommendedName>
</protein>
<feature type="non-terminal residue" evidence="2">
    <location>
        <position position="141"/>
    </location>
</feature>
<name>A0A7J6KIY6_PERCH</name>
<dbReference type="Pfam" id="PF17921">
    <property type="entry name" value="Integrase_H2C2"/>
    <property type="match status" value="1"/>
</dbReference>
<organism evidence="2 3">
    <name type="scientific">Perkinsus chesapeaki</name>
    <name type="common">Clam parasite</name>
    <name type="synonym">Perkinsus andrewsi</name>
    <dbReference type="NCBI Taxonomy" id="330153"/>
    <lineage>
        <taxon>Eukaryota</taxon>
        <taxon>Sar</taxon>
        <taxon>Alveolata</taxon>
        <taxon>Perkinsozoa</taxon>
        <taxon>Perkinsea</taxon>
        <taxon>Perkinsida</taxon>
        <taxon>Perkinsidae</taxon>
        <taxon>Perkinsus</taxon>
    </lineage>
</organism>
<feature type="non-terminal residue" evidence="2">
    <location>
        <position position="1"/>
    </location>
</feature>
<accession>A0A7J6KIY6</accession>
<comment type="caution">
    <text evidence="2">The sequence shown here is derived from an EMBL/GenBank/DDBJ whole genome shotgun (WGS) entry which is preliminary data.</text>
</comment>
<gene>
    <name evidence="2" type="ORF">FOL47_005580</name>
</gene>
<evidence type="ECO:0000313" key="2">
    <source>
        <dbReference type="EMBL" id="KAF4646822.1"/>
    </source>
</evidence>